<dbReference type="PANTHER" id="PTHR42760:SF115">
    <property type="entry name" value="3-OXOACYL-[ACYL-CARRIER-PROTEIN] REDUCTASE FABG"/>
    <property type="match status" value="1"/>
</dbReference>
<dbReference type="PROSITE" id="PS00061">
    <property type="entry name" value="ADH_SHORT"/>
    <property type="match status" value="1"/>
</dbReference>
<proteinExistence type="inferred from homology"/>
<dbReference type="Pfam" id="PF00106">
    <property type="entry name" value="adh_short"/>
    <property type="match status" value="1"/>
</dbReference>
<dbReference type="InterPro" id="IPR020904">
    <property type="entry name" value="Sc_DH/Rdtase_CS"/>
</dbReference>
<dbReference type="CDD" id="cd08935">
    <property type="entry name" value="mannonate_red_SDR_c"/>
    <property type="match status" value="1"/>
</dbReference>
<dbReference type="NCBIfam" id="NF006132">
    <property type="entry name" value="PRK08277.1"/>
    <property type="match status" value="1"/>
</dbReference>
<dbReference type="PRINTS" id="PR00081">
    <property type="entry name" value="GDHRDH"/>
</dbReference>
<name>A0A1H5U467_9FIRM</name>
<dbReference type="Proteomes" id="UP000236726">
    <property type="component" value="Unassembled WGS sequence"/>
</dbReference>
<dbReference type="STRING" id="1410661.GCA_000702205_01297"/>
<evidence type="ECO:0000313" key="4">
    <source>
        <dbReference type="EMBL" id="SEF69839.1"/>
    </source>
</evidence>
<organism evidence="4 5">
    <name type="scientific">Lachnospira multipara</name>
    <dbReference type="NCBI Taxonomy" id="28051"/>
    <lineage>
        <taxon>Bacteria</taxon>
        <taxon>Bacillati</taxon>
        <taxon>Bacillota</taxon>
        <taxon>Clostridia</taxon>
        <taxon>Lachnospirales</taxon>
        <taxon>Lachnospiraceae</taxon>
        <taxon>Lachnospira</taxon>
    </lineage>
</organism>
<dbReference type="InterPro" id="IPR036291">
    <property type="entry name" value="NAD(P)-bd_dom_sf"/>
</dbReference>
<dbReference type="SUPFAM" id="SSF51735">
    <property type="entry name" value="NAD(P)-binding Rossmann-fold domains"/>
    <property type="match status" value="1"/>
</dbReference>
<evidence type="ECO:0000256" key="2">
    <source>
        <dbReference type="ARBA" id="ARBA00023002"/>
    </source>
</evidence>
<dbReference type="PANTHER" id="PTHR42760">
    <property type="entry name" value="SHORT-CHAIN DEHYDROGENASES/REDUCTASES FAMILY MEMBER"/>
    <property type="match status" value="1"/>
</dbReference>
<dbReference type="EMBL" id="FNUL01000006">
    <property type="protein sequence ID" value="SEF69839.1"/>
    <property type="molecule type" value="Genomic_DNA"/>
</dbReference>
<dbReference type="InterPro" id="IPR002347">
    <property type="entry name" value="SDR_fam"/>
</dbReference>
<sequence>MNLPLNIDFTGKTVVVTGAGGVLCGDMARAFAQAGAKVALLDLNEEAVKKVSEELTAEGFIAKGYKANVLEPEMLEEVHQAVLKDFGPCDILVNGAGGNNPRATTDNEYQHEAKEGQKTFFDLDASGVDFVFKLNFQGTLIPTQIFAKDMVEKKSGSILNISSMNAYTPLTKIPAYSGAKAAISNFTQWLATHFAGTGIRCNAIAPGFLVSNQNRALLFNEDGTPTARSEKILKGTPMNRFVDSEELLGGVFFLCDDKAASAITGVVLPIDAGFAAYSGV</sequence>
<evidence type="ECO:0000256" key="1">
    <source>
        <dbReference type="ARBA" id="ARBA00006484"/>
    </source>
</evidence>
<dbReference type="PRINTS" id="PR00080">
    <property type="entry name" value="SDRFAMILY"/>
</dbReference>
<evidence type="ECO:0000256" key="3">
    <source>
        <dbReference type="RuleBase" id="RU000363"/>
    </source>
</evidence>
<evidence type="ECO:0000313" key="5">
    <source>
        <dbReference type="Proteomes" id="UP000236726"/>
    </source>
</evidence>
<gene>
    <name evidence="4" type="ORF">SAMN05216537_10669</name>
</gene>
<dbReference type="AlphaFoldDB" id="A0A1H5U467"/>
<dbReference type="RefSeq" id="WP_034245687.1">
    <property type="nucleotide sequence ID" value="NZ_FNUL01000006.1"/>
</dbReference>
<dbReference type="GO" id="GO:0016616">
    <property type="term" value="F:oxidoreductase activity, acting on the CH-OH group of donors, NAD or NADP as acceptor"/>
    <property type="evidence" value="ECO:0007669"/>
    <property type="project" value="TreeGrafter"/>
</dbReference>
<accession>A0A1H5U467</accession>
<comment type="similarity">
    <text evidence="1 3">Belongs to the short-chain dehydrogenases/reductases (SDR) family.</text>
</comment>
<keyword evidence="5" id="KW-1185">Reference proteome</keyword>
<protein>
    <submittedName>
        <fullName evidence="4">NAD(P)-dependent dehydrogenase, short-chain alcohol dehydrogenase family</fullName>
    </submittedName>
</protein>
<reference evidence="4 5" key="1">
    <citation type="submission" date="2016-10" db="EMBL/GenBank/DDBJ databases">
        <authorList>
            <person name="de Groot N.N."/>
        </authorList>
    </citation>
    <scope>NUCLEOTIDE SEQUENCE [LARGE SCALE GENOMIC DNA]</scope>
    <source>
        <strain evidence="4 5">D15d</strain>
    </source>
</reference>
<dbReference type="Gene3D" id="3.40.50.720">
    <property type="entry name" value="NAD(P)-binding Rossmann-like Domain"/>
    <property type="match status" value="1"/>
</dbReference>
<keyword evidence="2" id="KW-0560">Oxidoreductase</keyword>